<protein>
    <submittedName>
        <fullName evidence="2">Uncharacterized protein</fullName>
    </submittedName>
</protein>
<dbReference type="GeneID" id="98172910"/>
<accession>A0ABQ0G324</accession>
<gene>
    <name evidence="2" type="ORF">MFIFM68171_02165</name>
</gene>
<evidence type="ECO:0000313" key="2">
    <source>
        <dbReference type="EMBL" id="GAB1311955.1"/>
    </source>
</evidence>
<name>A0ABQ0G324_9PEZI</name>
<evidence type="ECO:0000313" key="3">
    <source>
        <dbReference type="Proteomes" id="UP001628179"/>
    </source>
</evidence>
<comment type="caution">
    <text evidence="2">The sequence shown here is derived from an EMBL/GenBank/DDBJ whole genome shotgun (WGS) entry which is preliminary data.</text>
</comment>
<sequence>MAQAISLVHDQQPRRSAAEDVQAMGVFAAGFSPWSWNTAAMSRDEFLERQRGILVCFVPSSTLSPYFGQGDALRWTPDMEDGLAAISANRDCPTDAGFAAQSGCNFWPSDRPRSRSGSSSKTGRDKSKNSTSRCHRRSASRAWLPRTSTRPSCMSPRHIHRPLDRLGHGEPVRAHSRHRRPQQRVMALGAPTLSLAERAVHPGLHSRVASVVGRRVPRDLVNAVGAARVCVAVLNWLTDTLADPTWDRPAVRNVISMPGLVGCVADKLESAGQAAGERVADGLFTRLLQAMCEFYAEANIAPRTGQK</sequence>
<dbReference type="EMBL" id="BAAFSV010000001">
    <property type="protein sequence ID" value="GAB1311955.1"/>
    <property type="molecule type" value="Genomic_DNA"/>
</dbReference>
<feature type="region of interest" description="Disordered" evidence="1">
    <location>
        <begin position="103"/>
        <end position="168"/>
    </location>
</feature>
<dbReference type="Proteomes" id="UP001628179">
    <property type="component" value="Unassembled WGS sequence"/>
</dbReference>
<keyword evidence="3" id="KW-1185">Reference proteome</keyword>
<dbReference type="RefSeq" id="XP_070913688.1">
    <property type="nucleotide sequence ID" value="XM_071057587.1"/>
</dbReference>
<proteinExistence type="predicted"/>
<evidence type="ECO:0000256" key="1">
    <source>
        <dbReference type="SAM" id="MobiDB-lite"/>
    </source>
</evidence>
<organism evidence="2 3">
    <name type="scientific">Madurella fahalii</name>
    <dbReference type="NCBI Taxonomy" id="1157608"/>
    <lineage>
        <taxon>Eukaryota</taxon>
        <taxon>Fungi</taxon>
        <taxon>Dikarya</taxon>
        <taxon>Ascomycota</taxon>
        <taxon>Pezizomycotina</taxon>
        <taxon>Sordariomycetes</taxon>
        <taxon>Sordariomycetidae</taxon>
        <taxon>Sordariales</taxon>
        <taxon>Sordariales incertae sedis</taxon>
        <taxon>Madurella</taxon>
    </lineage>
</organism>
<reference evidence="2 3" key="1">
    <citation type="submission" date="2024-09" db="EMBL/GenBank/DDBJ databases">
        <title>Itraconazole resistance in Madurella fahalii resulting from another homologue of gene encoding cytochrome P450 14-alpha sterol demethylase (CYP51).</title>
        <authorList>
            <person name="Yoshioka I."/>
            <person name="Fahal A.H."/>
            <person name="Kaneko S."/>
            <person name="Yaguchi T."/>
        </authorList>
    </citation>
    <scope>NUCLEOTIDE SEQUENCE [LARGE SCALE GENOMIC DNA]</scope>
    <source>
        <strain evidence="2 3">IFM 68171</strain>
    </source>
</reference>